<dbReference type="Proteomes" id="UP000198736">
    <property type="component" value="Unassembled WGS sequence"/>
</dbReference>
<protein>
    <recommendedName>
        <fullName evidence="3">DUF4160 domain-containing protein</fullName>
    </recommendedName>
</protein>
<organism evidence="1 2">
    <name type="scientific">Candidatus Nitrospira nitrificans</name>
    <dbReference type="NCBI Taxonomy" id="1742973"/>
    <lineage>
        <taxon>Bacteria</taxon>
        <taxon>Pseudomonadati</taxon>
        <taxon>Nitrospirota</taxon>
        <taxon>Nitrospiria</taxon>
        <taxon>Nitrospirales</taxon>
        <taxon>Nitrospiraceae</taxon>
        <taxon>Nitrospira</taxon>
    </lineage>
</organism>
<evidence type="ECO:0008006" key="3">
    <source>
        <dbReference type="Google" id="ProtNLM"/>
    </source>
</evidence>
<dbReference type="Pfam" id="PF13711">
    <property type="entry name" value="DUF4160"/>
    <property type="match status" value="1"/>
</dbReference>
<sequence length="78" mass="9318">MPTVLKVGPYRFFFYAGDRDEPPHIHIEREDKVAKFWLDPVRLQESGGFSRPEIGRLHKLMIEHQDGLRETWDEYFAD</sequence>
<dbReference type="STRING" id="1742973.COMA2_60155"/>
<reference evidence="2" key="1">
    <citation type="submission" date="2015-10" db="EMBL/GenBank/DDBJ databases">
        <authorList>
            <person name="Luecker S."/>
            <person name="Luecker S."/>
        </authorList>
    </citation>
    <scope>NUCLEOTIDE SEQUENCE [LARGE SCALE GENOMIC DNA]</scope>
</reference>
<dbReference type="OrthoDB" id="122670at2"/>
<name>A0A0S4LNE1_9BACT</name>
<proteinExistence type="predicted"/>
<dbReference type="InterPro" id="IPR025427">
    <property type="entry name" value="DUF4160"/>
</dbReference>
<dbReference type="AlphaFoldDB" id="A0A0S4LNE1"/>
<keyword evidence="2" id="KW-1185">Reference proteome</keyword>
<evidence type="ECO:0000313" key="2">
    <source>
        <dbReference type="Proteomes" id="UP000198736"/>
    </source>
</evidence>
<evidence type="ECO:0000313" key="1">
    <source>
        <dbReference type="EMBL" id="CUS39105.1"/>
    </source>
</evidence>
<gene>
    <name evidence="1" type="ORF">COMA2_60155</name>
</gene>
<dbReference type="EMBL" id="CZPZ01000033">
    <property type="protein sequence ID" value="CUS39105.1"/>
    <property type="molecule type" value="Genomic_DNA"/>
</dbReference>
<accession>A0A0S4LNE1</accession>
<dbReference type="RefSeq" id="WP_090901274.1">
    <property type="nucleotide sequence ID" value="NZ_CZPZ01000033.1"/>
</dbReference>